<dbReference type="SMART" id="SM00871">
    <property type="entry name" value="AraC_E_bind"/>
    <property type="match status" value="1"/>
</dbReference>
<dbReference type="RefSeq" id="WP_168443404.1">
    <property type="nucleotide sequence ID" value="NZ_JAAXOO010000002.1"/>
</dbReference>
<dbReference type="InterPro" id="IPR005180">
    <property type="entry name" value="DUF302"/>
</dbReference>
<dbReference type="InterPro" id="IPR035923">
    <property type="entry name" value="TT1751-like_sf"/>
</dbReference>
<dbReference type="Proteomes" id="UP000565715">
    <property type="component" value="Unassembled WGS sequence"/>
</dbReference>
<feature type="domain" description="AraC effector-binding" evidence="1">
    <location>
        <begin position="3"/>
        <end position="157"/>
    </location>
</feature>
<evidence type="ECO:0000259" key="1">
    <source>
        <dbReference type="SMART" id="SM00871"/>
    </source>
</evidence>
<dbReference type="Gene3D" id="3.30.310.70">
    <property type="entry name" value="TT1751-like domain"/>
    <property type="match status" value="1"/>
</dbReference>
<dbReference type="Pfam" id="PF03625">
    <property type="entry name" value="DUF302"/>
    <property type="match status" value="1"/>
</dbReference>
<keyword evidence="3" id="KW-1185">Reference proteome</keyword>
<accession>A0A846XC37</accession>
<comment type="caution">
    <text evidence="2">The sequence shown here is derived from an EMBL/GenBank/DDBJ whole genome shotgun (WGS) entry which is preliminary data.</text>
</comment>
<dbReference type="SUPFAM" id="SSF103247">
    <property type="entry name" value="TT1751-like"/>
    <property type="match status" value="1"/>
</dbReference>
<sequence length="293" mass="31089">MSYHVTVDRTEPQTVLGLRRIVRPDHAGDDIGSGMQALFEIADAANLITVGPPSTTYLGDFGSGEATAVDFGIAVTFGAGEGRTGECTLRRTEPTRTARTVHLGDYSRLGHAYDTLQRWLSDSGYQPVGPPTELYLVGPEAAVTPGDLVTEIRIPVVAEELAVRVTDSFDDTVARTRQALSDNGFTVLTDIDMQAALSAESGEETEPFRLLGACNPQLAHRVLAIGSHLGPLLACHVGVRAEGGHTVIEAIDPELLTGAQQSARELEPIARLARGALATALHAIEHHATAAEQ</sequence>
<dbReference type="Pfam" id="PF06445">
    <property type="entry name" value="GyrI-like"/>
    <property type="match status" value="1"/>
</dbReference>
<protein>
    <submittedName>
        <fullName evidence="2">DUF302 domain-containing protein</fullName>
    </submittedName>
</protein>
<gene>
    <name evidence="2" type="ORF">HGA13_07805</name>
</gene>
<dbReference type="EMBL" id="JAAXOO010000002">
    <property type="protein sequence ID" value="NKY32977.1"/>
    <property type="molecule type" value="Genomic_DNA"/>
</dbReference>
<dbReference type="PANTHER" id="PTHR38342">
    <property type="entry name" value="SLR5037 PROTEIN"/>
    <property type="match status" value="1"/>
</dbReference>
<dbReference type="InterPro" id="IPR011256">
    <property type="entry name" value="Reg_factor_effector_dom_sf"/>
</dbReference>
<reference evidence="2 3" key="1">
    <citation type="submission" date="2020-04" db="EMBL/GenBank/DDBJ databases">
        <title>MicrobeNet Type strains.</title>
        <authorList>
            <person name="Nicholson A.C."/>
        </authorList>
    </citation>
    <scope>NUCLEOTIDE SEQUENCE [LARGE SCALE GENOMIC DNA]</scope>
    <source>
        <strain evidence="2 3">DSM 45078</strain>
    </source>
</reference>
<dbReference type="InterPro" id="IPR029442">
    <property type="entry name" value="GyrI-like"/>
</dbReference>
<proteinExistence type="predicted"/>
<dbReference type="PANTHER" id="PTHR38342:SF1">
    <property type="entry name" value="SLR5037 PROTEIN"/>
    <property type="match status" value="1"/>
</dbReference>
<organism evidence="2 3">
    <name type="scientific">Nocardia speluncae</name>
    <dbReference type="NCBI Taxonomy" id="419477"/>
    <lineage>
        <taxon>Bacteria</taxon>
        <taxon>Bacillati</taxon>
        <taxon>Actinomycetota</taxon>
        <taxon>Actinomycetes</taxon>
        <taxon>Mycobacteriales</taxon>
        <taxon>Nocardiaceae</taxon>
        <taxon>Nocardia</taxon>
    </lineage>
</organism>
<evidence type="ECO:0000313" key="3">
    <source>
        <dbReference type="Proteomes" id="UP000565715"/>
    </source>
</evidence>
<evidence type="ECO:0000313" key="2">
    <source>
        <dbReference type="EMBL" id="NKY32977.1"/>
    </source>
</evidence>
<dbReference type="InterPro" id="IPR010499">
    <property type="entry name" value="AraC_E-bd"/>
</dbReference>
<dbReference type="AlphaFoldDB" id="A0A846XC37"/>
<dbReference type="Gene3D" id="3.20.80.10">
    <property type="entry name" value="Regulatory factor, effector binding domain"/>
    <property type="match status" value="1"/>
</dbReference>
<dbReference type="CDD" id="cd14797">
    <property type="entry name" value="DUF302"/>
    <property type="match status" value="1"/>
</dbReference>
<dbReference type="SUPFAM" id="SSF55136">
    <property type="entry name" value="Probable bacterial effector-binding domain"/>
    <property type="match status" value="1"/>
</dbReference>
<name>A0A846XC37_9NOCA</name>